<sequence length="77" mass="9052">TPHFPPDTTLHSYHFIDVPPVRMPLGYVVANEKWHRSQFLPVQKILHSLSLKLIWWQKMATEKALFKLEILVSFKGL</sequence>
<accession>A0A8C9PBJ2</accession>
<dbReference type="Proteomes" id="UP000694422">
    <property type="component" value="Unplaced"/>
</dbReference>
<evidence type="ECO:0000313" key="2">
    <source>
        <dbReference type="Proteomes" id="UP000694422"/>
    </source>
</evidence>
<protein>
    <submittedName>
        <fullName evidence="1">Uncharacterized protein</fullName>
    </submittedName>
</protein>
<reference evidence="1" key="1">
    <citation type="submission" date="2025-08" db="UniProtKB">
        <authorList>
            <consortium name="Ensembl"/>
        </authorList>
    </citation>
    <scope>IDENTIFICATION</scope>
</reference>
<dbReference type="Ensembl" id="ENSSDAT00000007430.1">
    <property type="protein sequence ID" value="ENSSDAP00000006504.1"/>
    <property type="gene ID" value="ENSSDAG00000006025.1"/>
</dbReference>
<dbReference type="AlphaFoldDB" id="A0A8C9PBJ2"/>
<proteinExistence type="predicted"/>
<name>A0A8C9PBJ2_SPEDA</name>
<reference evidence="1" key="2">
    <citation type="submission" date="2025-09" db="UniProtKB">
        <authorList>
            <consortium name="Ensembl"/>
        </authorList>
    </citation>
    <scope>IDENTIFICATION</scope>
</reference>
<organism evidence="1 2">
    <name type="scientific">Spermophilus dauricus</name>
    <name type="common">Daurian ground squirrel</name>
    <dbReference type="NCBI Taxonomy" id="99837"/>
    <lineage>
        <taxon>Eukaryota</taxon>
        <taxon>Metazoa</taxon>
        <taxon>Chordata</taxon>
        <taxon>Craniata</taxon>
        <taxon>Vertebrata</taxon>
        <taxon>Euteleostomi</taxon>
        <taxon>Mammalia</taxon>
        <taxon>Eutheria</taxon>
        <taxon>Euarchontoglires</taxon>
        <taxon>Glires</taxon>
        <taxon>Rodentia</taxon>
        <taxon>Sciuromorpha</taxon>
        <taxon>Sciuridae</taxon>
        <taxon>Xerinae</taxon>
        <taxon>Marmotini</taxon>
        <taxon>Spermophilus</taxon>
    </lineage>
</organism>
<evidence type="ECO:0000313" key="1">
    <source>
        <dbReference type="Ensembl" id="ENSSDAP00000006504.1"/>
    </source>
</evidence>
<keyword evidence="2" id="KW-1185">Reference proteome</keyword>